<dbReference type="Proteomes" id="UP000305778">
    <property type="component" value="Unassembled WGS sequence"/>
</dbReference>
<keyword evidence="2" id="KW-1185">Reference proteome</keyword>
<proteinExistence type="predicted"/>
<sequence>MDQTVPFAESEYAEKLTGKQLRRLTELHPDGKSRFWGATSGHDGKMAEVTTGDVVLFTGKNHVRAIGEVGAIFRNSSFADVMWPPKPGGESWHTVYSLRQFVPAEIPYATLSALLGYKLNHQYPGQLVLSGERAQAGINGLLITTRTALEEAGAETPPGAVREMPVERQHSRTTTVERAAQQMLFNRDESALVIEFCGTLTDTEANRFSSPAGASATSI</sequence>
<dbReference type="EMBL" id="SUMC01000006">
    <property type="protein sequence ID" value="TKA11952.1"/>
    <property type="molecule type" value="Genomic_DNA"/>
</dbReference>
<organism evidence="1 2">
    <name type="scientific">Actinacidiphila oryziradicis</name>
    <dbReference type="NCBI Taxonomy" id="2571141"/>
    <lineage>
        <taxon>Bacteria</taxon>
        <taxon>Bacillati</taxon>
        <taxon>Actinomycetota</taxon>
        <taxon>Actinomycetes</taxon>
        <taxon>Kitasatosporales</taxon>
        <taxon>Streptomycetaceae</taxon>
        <taxon>Actinacidiphila</taxon>
    </lineage>
</organism>
<name>A0A4U0SPS6_9ACTN</name>
<evidence type="ECO:0000313" key="1">
    <source>
        <dbReference type="EMBL" id="TKA11952.1"/>
    </source>
</evidence>
<accession>A0A4U0SPS6</accession>
<dbReference type="RefSeq" id="WP_136722948.1">
    <property type="nucleotide sequence ID" value="NZ_SUMC01000006.1"/>
</dbReference>
<reference evidence="1 2" key="1">
    <citation type="submission" date="2019-04" db="EMBL/GenBank/DDBJ databases">
        <title>Streptomyces oryziradicis sp. nov., a novel actinomycete isolated from rhizosphere soil of rice (Oryza sativa L.).</title>
        <authorList>
            <person name="Li C."/>
        </authorList>
    </citation>
    <scope>NUCLEOTIDE SEQUENCE [LARGE SCALE GENOMIC DNA]</scope>
    <source>
        <strain evidence="1 2">NEAU-C40</strain>
    </source>
</reference>
<dbReference type="AlphaFoldDB" id="A0A4U0SPS6"/>
<evidence type="ECO:0000313" key="2">
    <source>
        <dbReference type="Proteomes" id="UP000305778"/>
    </source>
</evidence>
<dbReference type="OrthoDB" id="3650427at2"/>
<protein>
    <submittedName>
        <fullName evidence="1">Uncharacterized protein</fullName>
    </submittedName>
</protein>
<gene>
    <name evidence="1" type="ORF">FCI23_09055</name>
</gene>
<comment type="caution">
    <text evidence="1">The sequence shown here is derived from an EMBL/GenBank/DDBJ whole genome shotgun (WGS) entry which is preliminary data.</text>
</comment>